<dbReference type="EMBL" id="CP012159">
    <property type="protein sequence ID" value="AKT41848.1"/>
    <property type="molecule type" value="Genomic_DNA"/>
</dbReference>
<evidence type="ECO:0000313" key="6">
    <source>
        <dbReference type="EMBL" id="AKT41848.1"/>
    </source>
</evidence>
<dbReference type="InterPro" id="IPR008266">
    <property type="entry name" value="Tyr_kinase_AS"/>
</dbReference>
<dbReference type="SUPFAM" id="SSF56112">
    <property type="entry name" value="Protein kinase-like (PK-like)"/>
    <property type="match status" value="1"/>
</dbReference>
<dbReference type="InterPro" id="IPR011009">
    <property type="entry name" value="Kinase-like_dom_sf"/>
</dbReference>
<evidence type="ECO:0000256" key="2">
    <source>
        <dbReference type="ARBA" id="ARBA00022741"/>
    </source>
</evidence>
<keyword evidence="4" id="KW-0067">ATP-binding</keyword>
<dbReference type="PROSITE" id="PS00109">
    <property type="entry name" value="PROTEIN_KINASE_TYR"/>
    <property type="match status" value="1"/>
</dbReference>
<gene>
    <name evidence="6" type="ORF">CMC5_060590</name>
</gene>
<dbReference type="InterPro" id="IPR000719">
    <property type="entry name" value="Prot_kinase_dom"/>
</dbReference>
<accession>A0A0K1EMI5</accession>
<name>A0A0K1EMI5_CHOCO</name>
<keyword evidence="3" id="KW-0418">Kinase</keyword>
<dbReference type="CDD" id="cd14014">
    <property type="entry name" value="STKc_PknB_like"/>
    <property type="match status" value="1"/>
</dbReference>
<protein>
    <recommendedName>
        <fullName evidence="5">Protein kinase domain-containing protein</fullName>
    </recommendedName>
</protein>
<dbReference type="Gene3D" id="1.10.510.10">
    <property type="entry name" value="Transferase(Phosphotransferase) domain 1"/>
    <property type="match status" value="1"/>
</dbReference>
<keyword evidence="2" id="KW-0547">Nucleotide-binding</keyword>
<sequence>MVASGSMRISRPSGGASLTLAEARFEVLLPIASGGMGTVYLARRRCDGLEVALKIPHAFLRDISEFRREMEEEARLAAQIRHPHVVALVEAGKAEDGLYLAMEYVEGETLAMLGGIAGPLQSLPLGIGVRMLLDALAGLHAAHELKDPEGRAANVVHCDVCPQNLLVGLDGRTRVIDFGVARSNAHATGAIRGRSAYMAPEQAQGRAVDRRCDVWAAGVVGWELVAGRRLHEGDGRGGALGEEPGEPPPLQSVRPDVPRGLARALEAALRVDVAGRCADAATLAGLILEGCREDGLAVAAHAEVAAHVGALVGERIARRRAEVAELVTPQGCEG</sequence>
<proteinExistence type="predicted"/>
<dbReference type="KEGG" id="ccro:CMC5_060590"/>
<keyword evidence="1" id="KW-0808">Transferase</keyword>
<evidence type="ECO:0000256" key="3">
    <source>
        <dbReference type="ARBA" id="ARBA00022777"/>
    </source>
</evidence>
<organism evidence="6 7">
    <name type="scientific">Chondromyces crocatus</name>
    <dbReference type="NCBI Taxonomy" id="52"/>
    <lineage>
        <taxon>Bacteria</taxon>
        <taxon>Pseudomonadati</taxon>
        <taxon>Myxococcota</taxon>
        <taxon>Polyangia</taxon>
        <taxon>Polyangiales</taxon>
        <taxon>Polyangiaceae</taxon>
        <taxon>Chondromyces</taxon>
    </lineage>
</organism>
<dbReference type="PANTHER" id="PTHR43289">
    <property type="entry name" value="MITOGEN-ACTIVATED PROTEIN KINASE KINASE KINASE 20-RELATED"/>
    <property type="match status" value="1"/>
</dbReference>
<keyword evidence="7" id="KW-1185">Reference proteome</keyword>
<dbReference type="Pfam" id="PF00069">
    <property type="entry name" value="Pkinase"/>
    <property type="match status" value="1"/>
</dbReference>
<feature type="domain" description="Protein kinase" evidence="5">
    <location>
        <begin position="25"/>
        <end position="288"/>
    </location>
</feature>
<dbReference type="PROSITE" id="PS50011">
    <property type="entry name" value="PROTEIN_KINASE_DOM"/>
    <property type="match status" value="1"/>
</dbReference>
<evidence type="ECO:0000313" key="7">
    <source>
        <dbReference type="Proteomes" id="UP000067626"/>
    </source>
</evidence>
<dbReference type="Gene3D" id="3.30.200.20">
    <property type="entry name" value="Phosphorylase Kinase, domain 1"/>
    <property type="match status" value="1"/>
</dbReference>
<dbReference type="Proteomes" id="UP000067626">
    <property type="component" value="Chromosome"/>
</dbReference>
<dbReference type="PANTHER" id="PTHR43289:SF6">
    <property type="entry name" value="SERINE_THREONINE-PROTEIN KINASE NEKL-3"/>
    <property type="match status" value="1"/>
</dbReference>
<evidence type="ECO:0000256" key="1">
    <source>
        <dbReference type="ARBA" id="ARBA00022679"/>
    </source>
</evidence>
<dbReference type="AlphaFoldDB" id="A0A0K1EMI5"/>
<reference evidence="6 7" key="1">
    <citation type="submission" date="2015-07" db="EMBL/GenBank/DDBJ databases">
        <title>Genome analysis of myxobacterium Chondromyces crocatus Cm c5 reveals a high potential for natural compound synthesis and the genetic basis for the loss of fruiting body formation.</title>
        <authorList>
            <person name="Zaburannyi N."/>
            <person name="Bunk B."/>
            <person name="Maier J."/>
            <person name="Overmann J."/>
            <person name="Mueller R."/>
        </authorList>
    </citation>
    <scope>NUCLEOTIDE SEQUENCE [LARGE SCALE GENOMIC DNA]</scope>
    <source>
        <strain evidence="6 7">Cm c5</strain>
    </source>
</reference>
<dbReference type="STRING" id="52.CMC5_060590"/>
<evidence type="ECO:0000259" key="5">
    <source>
        <dbReference type="PROSITE" id="PS50011"/>
    </source>
</evidence>
<dbReference type="GO" id="GO:0005524">
    <property type="term" value="F:ATP binding"/>
    <property type="evidence" value="ECO:0007669"/>
    <property type="project" value="UniProtKB-KW"/>
</dbReference>
<evidence type="ECO:0000256" key="4">
    <source>
        <dbReference type="ARBA" id="ARBA00022840"/>
    </source>
</evidence>
<dbReference type="GO" id="GO:0004674">
    <property type="term" value="F:protein serine/threonine kinase activity"/>
    <property type="evidence" value="ECO:0007669"/>
    <property type="project" value="TreeGrafter"/>
</dbReference>